<dbReference type="CDD" id="cd00067">
    <property type="entry name" value="GAL4"/>
    <property type="match status" value="1"/>
</dbReference>
<dbReference type="SMART" id="SM00066">
    <property type="entry name" value="GAL4"/>
    <property type="match status" value="1"/>
</dbReference>
<keyword evidence="5" id="KW-0539">Nucleus</keyword>
<dbReference type="PANTHER" id="PTHR47338">
    <property type="entry name" value="ZN(II)2CYS6 TRANSCRIPTION FACTOR (EUROFUNG)-RELATED"/>
    <property type="match status" value="1"/>
</dbReference>
<dbReference type="SMART" id="SM00906">
    <property type="entry name" value="Fungal_trans"/>
    <property type="match status" value="1"/>
</dbReference>
<dbReference type="SUPFAM" id="SSF57701">
    <property type="entry name" value="Zn2/Cys6 DNA-binding domain"/>
    <property type="match status" value="1"/>
</dbReference>
<evidence type="ECO:0000313" key="8">
    <source>
        <dbReference type="Proteomes" id="UP000054821"/>
    </source>
</evidence>
<sequence>MSEQQVKRSRLACLNCRRKKTRCPGERPVCSFCSRLGQACRYNDNVFTYSDERSAATYFQQGIIFPEPFVTNEQDAASDATVAAAEPQSSSVYQFSNPETPLSWDRPSNVRFDSLPNSEVVRSLVNTYFQFCHCQPYCYFQESSFRRRLSSNSTPKWLLLAVIATASGFSTLDYFQARQAEAADCYALCAWKDIHARIFQEDFITIQVVQATNMLAVIDFTAGRYTEAWVKIGLSIRLAQALDLVSEPDPSLLLWQQEEHRRTFWSVYLLDRIVSCSPERSPAILDTDCALFLPVDQTTLSPSPQVAQRITLACLTENKEELGNLGYSGLLCLLASTLGRIQRYNLRRRVPASSFLPWNSESEFASIYSVLLTCESYSPSPIVNFEAVLDQNSAKMANEQNHNSMLGVFCFSHALYFLNQCLLHHPFLIRHHLQSLKAPIPPSFLRHALVTSRENATSLTCLLQTLMKRRLCLASSLGYCALVAGVTHRLFENDGDSLVRQSSREMYDATVDFLCNAPVSWLHFPRLAHALRSFAPDPEASSYLVSSSLLANVPQHPDAEVMWKLLDYGKSSRYTKEAITESELNASSPNGALGSWVTQLDPHSRMPDMSDFDRAIYLNVEAALCPSDIGI</sequence>
<dbReference type="GO" id="GO:0008270">
    <property type="term" value="F:zinc ion binding"/>
    <property type="evidence" value="ECO:0007669"/>
    <property type="project" value="InterPro"/>
</dbReference>
<dbReference type="EMBL" id="JPDN02000020">
    <property type="protein sequence ID" value="PON24929.1"/>
    <property type="molecule type" value="Genomic_DNA"/>
</dbReference>
<gene>
    <name evidence="7" type="ORF">TGAM01_v206010</name>
</gene>
<keyword evidence="4" id="KW-0804">Transcription</keyword>
<keyword evidence="2" id="KW-0479">Metal-binding</keyword>
<comment type="subcellular location">
    <subcellularLocation>
        <location evidence="1">Nucleus</location>
    </subcellularLocation>
</comment>
<dbReference type="GO" id="GO:0000981">
    <property type="term" value="F:DNA-binding transcription factor activity, RNA polymerase II-specific"/>
    <property type="evidence" value="ECO:0007669"/>
    <property type="project" value="InterPro"/>
</dbReference>
<dbReference type="Proteomes" id="UP000054821">
    <property type="component" value="Unassembled WGS sequence"/>
</dbReference>
<dbReference type="Pfam" id="PF00172">
    <property type="entry name" value="Zn_clus"/>
    <property type="match status" value="1"/>
</dbReference>
<dbReference type="PROSITE" id="PS00463">
    <property type="entry name" value="ZN2_CY6_FUNGAL_1"/>
    <property type="match status" value="1"/>
</dbReference>
<evidence type="ECO:0000259" key="6">
    <source>
        <dbReference type="PROSITE" id="PS50048"/>
    </source>
</evidence>
<dbReference type="InterPro" id="IPR007219">
    <property type="entry name" value="XnlR_reg_dom"/>
</dbReference>
<dbReference type="InterPro" id="IPR036864">
    <property type="entry name" value="Zn2-C6_fun-type_DNA-bd_sf"/>
</dbReference>
<dbReference type="Gene3D" id="4.10.240.10">
    <property type="entry name" value="Zn(2)-C6 fungal-type DNA-binding domain"/>
    <property type="match status" value="1"/>
</dbReference>
<organism evidence="7 8">
    <name type="scientific">Trichoderma gamsii</name>
    <dbReference type="NCBI Taxonomy" id="398673"/>
    <lineage>
        <taxon>Eukaryota</taxon>
        <taxon>Fungi</taxon>
        <taxon>Dikarya</taxon>
        <taxon>Ascomycota</taxon>
        <taxon>Pezizomycotina</taxon>
        <taxon>Sordariomycetes</taxon>
        <taxon>Hypocreomycetidae</taxon>
        <taxon>Hypocreales</taxon>
        <taxon>Hypocreaceae</taxon>
        <taxon>Trichoderma</taxon>
    </lineage>
</organism>
<dbReference type="AlphaFoldDB" id="A0A2P4ZKW3"/>
<feature type="domain" description="Zn(2)-C6 fungal-type" evidence="6">
    <location>
        <begin position="12"/>
        <end position="42"/>
    </location>
</feature>
<keyword evidence="8" id="KW-1185">Reference proteome</keyword>
<dbReference type="Pfam" id="PF04082">
    <property type="entry name" value="Fungal_trans"/>
    <property type="match status" value="1"/>
</dbReference>
<dbReference type="GeneID" id="36347615"/>
<evidence type="ECO:0000256" key="5">
    <source>
        <dbReference type="ARBA" id="ARBA00023242"/>
    </source>
</evidence>
<protein>
    <recommendedName>
        <fullName evidence="6">Zn(2)-C6 fungal-type domain-containing protein</fullName>
    </recommendedName>
</protein>
<dbReference type="RefSeq" id="XP_024405434.1">
    <property type="nucleotide sequence ID" value="XM_024549772.1"/>
</dbReference>
<dbReference type="CDD" id="cd12148">
    <property type="entry name" value="fungal_TF_MHR"/>
    <property type="match status" value="1"/>
</dbReference>
<evidence type="ECO:0000256" key="1">
    <source>
        <dbReference type="ARBA" id="ARBA00004123"/>
    </source>
</evidence>
<dbReference type="InterPro" id="IPR050815">
    <property type="entry name" value="TF_fung"/>
</dbReference>
<dbReference type="GO" id="GO:0005634">
    <property type="term" value="C:nucleus"/>
    <property type="evidence" value="ECO:0007669"/>
    <property type="project" value="UniProtKB-SubCell"/>
</dbReference>
<reference evidence="7 8" key="1">
    <citation type="journal article" date="2016" name="Genome Announc.">
        <title>Draft Whole-Genome Sequence of Trichoderma gamsii T6085, a Promising Biocontrol Agent of Fusarium Head Blight on Wheat.</title>
        <authorList>
            <person name="Baroncelli R."/>
            <person name="Zapparata A."/>
            <person name="Piaggeschi G."/>
            <person name="Sarrocco S."/>
            <person name="Vannacci G."/>
        </authorList>
    </citation>
    <scope>NUCLEOTIDE SEQUENCE [LARGE SCALE GENOMIC DNA]</scope>
    <source>
        <strain evidence="7 8">T6085</strain>
    </source>
</reference>
<evidence type="ECO:0000256" key="2">
    <source>
        <dbReference type="ARBA" id="ARBA00022723"/>
    </source>
</evidence>
<dbReference type="STRING" id="398673.A0A2P4ZKW3"/>
<evidence type="ECO:0000256" key="4">
    <source>
        <dbReference type="ARBA" id="ARBA00023163"/>
    </source>
</evidence>
<evidence type="ECO:0000313" key="7">
    <source>
        <dbReference type="EMBL" id="PON24929.1"/>
    </source>
</evidence>
<name>A0A2P4ZKW3_9HYPO</name>
<dbReference type="PROSITE" id="PS50048">
    <property type="entry name" value="ZN2_CY6_FUNGAL_2"/>
    <property type="match status" value="1"/>
</dbReference>
<dbReference type="GO" id="GO:0006351">
    <property type="term" value="P:DNA-templated transcription"/>
    <property type="evidence" value="ECO:0007669"/>
    <property type="project" value="InterPro"/>
</dbReference>
<proteinExistence type="predicted"/>
<dbReference type="GO" id="GO:0003677">
    <property type="term" value="F:DNA binding"/>
    <property type="evidence" value="ECO:0007669"/>
    <property type="project" value="InterPro"/>
</dbReference>
<keyword evidence="3" id="KW-0805">Transcription regulation</keyword>
<accession>A0A2P4ZKW3</accession>
<dbReference type="InterPro" id="IPR001138">
    <property type="entry name" value="Zn2Cys6_DnaBD"/>
</dbReference>
<evidence type="ECO:0000256" key="3">
    <source>
        <dbReference type="ARBA" id="ARBA00023015"/>
    </source>
</evidence>
<comment type="caution">
    <text evidence="7">The sequence shown here is derived from an EMBL/GenBank/DDBJ whole genome shotgun (WGS) entry which is preliminary data.</text>
</comment>
<dbReference type="PANTHER" id="PTHR47338:SF4">
    <property type="entry name" value="ZN(II)2CYS6 TRANSCRIPTION FACTOR (EUROFUNG)"/>
    <property type="match status" value="1"/>
</dbReference>